<dbReference type="STRING" id="1086013.SAMN05421774_106136"/>
<evidence type="ECO:0000313" key="2">
    <source>
        <dbReference type="EMBL" id="SIT14066.1"/>
    </source>
</evidence>
<dbReference type="InterPro" id="IPR000847">
    <property type="entry name" value="LysR_HTH_N"/>
</dbReference>
<dbReference type="InterPro" id="IPR051815">
    <property type="entry name" value="Molybdate_resp_trans_reg"/>
</dbReference>
<dbReference type="AlphaFoldDB" id="A0A1N7PU08"/>
<evidence type="ECO:0000313" key="3">
    <source>
        <dbReference type="Proteomes" id="UP000186141"/>
    </source>
</evidence>
<accession>A0A1N7PU08</accession>
<gene>
    <name evidence="2" type="ORF">SAMN05421774_106136</name>
</gene>
<dbReference type="Gene3D" id="1.10.10.10">
    <property type="entry name" value="Winged helix-like DNA-binding domain superfamily/Winged helix DNA-binding domain"/>
    <property type="match status" value="1"/>
</dbReference>
<keyword evidence="3" id="KW-1185">Reference proteome</keyword>
<feature type="domain" description="HTH lysR-type" evidence="1">
    <location>
        <begin position="42"/>
        <end position="102"/>
    </location>
</feature>
<dbReference type="EMBL" id="FTOT01000006">
    <property type="protein sequence ID" value="SIT14066.1"/>
    <property type="molecule type" value="Genomic_DNA"/>
</dbReference>
<reference evidence="2 3" key="1">
    <citation type="submission" date="2017-01" db="EMBL/GenBank/DDBJ databases">
        <authorList>
            <person name="Mah S.A."/>
            <person name="Swanson W.J."/>
            <person name="Moy G.W."/>
            <person name="Vacquier V.D."/>
        </authorList>
    </citation>
    <scope>NUCLEOTIDE SEQUENCE [LARGE SCALE GENOMIC DNA]</scope>
    <source>
        <strain evidence="2 3">DSM 26375</strain>
    </source>
</reference>
<dbReference type="Pfam" id="PF00126">
    <property type="entry name" value="HTH_1"/>
    <property type="match status" value="1"/>
</dbReference>
<protein>
    <submittedName>
        <fullName evidence="2">Molybdate transport system regulatory protein</fullName>
    </submittedName>
</protein>
<dbReference type="InterPro" id="IPR036390">
    <property type="entry name" value="WH_DNA-bd_sf"/>
</dbReference>
<dbReference type="Proteomes" id="UP000186141">
    <property type="component" value="Unassembled WGS sequence"/>
</dbReference>
<dbReference type="PANTHER" id="PTHR30432:SF1">
    <property type="entry name" value="DNA-BINDING TRANSCRIPTIONAL DUAL REGULATOR MODE"/>
    <property type="match status" value="1"/>
</dbReference>
<proteinExistence type="predicted"/>
<dbReference type="PANTHER" id="PTHR30432">
    <property type="entry name" value="TRANSCRIPTIONAL REGULATOR MODE"/>
    <property type="match status" value="1"/>
</dbReference>
<dbReference type="InterPro" id="IPR036388">
    <property type="entry name" value="WH-like_DNA-bd_sf"/>
</dbReference>
<organism evidence="2 3">
    <name type="scientific">Gemmobacter megaterium</name>
    <dbReference type="NCBI Taxonomy" id="1086013"/>
    <lineage>
        <taxon>Bacteria</taxon>
        <taxon>Pseudomonadati</taxon>
        <taxon>Pseudomonadota</taxon>
        <taxon>Alphaproteobacteria</taxon>
        <taxon>Rhodobacterales</taxon>
        <taxon>Paracoccaceae</taxon>
        <taxon>Gemmobacter</taxon>
    </lineage>
</organism>
<dbReference type="SUPFAM" id="SSF46785">
    <property type="entry name" value="Winged helix' DNA-binding domain"/>
    <property type="match status" value="1"/>
</dbReference>
<dbReference type="GO" id="GO:0003700">
    <property type="term" value="F:DNA-binding transcription factor activity"/>
    <property type="evidence" value="ECO:0007669"/>
    <property type="project" value="InterPro"/>
</dbReference>
<evidence type="ECO:0000259" key="1">
    <source>
        <dbReference type="Pfam" id="PF00126"/>
    </source>
</evidence>
<sequence>MRLAIPDQVPDIADMEQEPRPPRLRIRIVFGEAEMIGPGKAELLERIDRTGSIAAAGREMGMSYKRAWELVGTLNAMFRDPLVERVRGGPGGGGAVLTETGREVVMQYRAFEHETAEAGASRLAALSDMLRDIPERK</sequence>
<name>A0A1N7PU08_9RHOB</name>